<dbReference type="Proteomes" id="UP000092932">
    <property type="component" value="Chromosome"/>
</dbReference>
<reference evidence="1 2" key="1">
    <citation type="submission" date="2016-07" db="EMBL/GenBank/DDBJ databases">
        <title>Complete genome sequence of Altererythrobacter dongtanensis KCTC 22672, a type strain with esterase isolated from tidal flat.</title>
        <authorList>
            <person name="Cheng H."/>
            <person name="Wu Y.-H."/>
            <person name="Zhou P."/>
            <person name="Huo Y.-Y."/>
            <person name="Wang C.-S."/>
            <person name="Xu X.-W."/>
        </authorList>
    </citation>
    <scope>NUCLEOTIDE SEQUENCE [LARGE SCALE GENOMIC DNA]</scope>
    <source>
        <strain evidence="1 2">KCTC 22672</strain>
    </source>
</reference>
<sequence>MVIDLPQNFQMNAINRFTTQVVRRDGKPSSGEMTFNFGKLGFIDGSGYTVLSNTIGWLLSYGVKVQFINYNRPENHAIQYLDDCGFFEKYINRKIRSAASRRGTTLPCTHVEQEYGFTWVEHQLSPWLCRTLWVRPSQISSIKACVKEVINNIADHSTVDTGFVHAQHYPNAHNLKITMSDFGAGIPSTIRARYGAMSDFEAIEEAVKDGVTAKSRPNNMGAGLSYLVDTVIANRGSVHIQSLSGNLACLCDTRGRLKQQRGRATGVYPGTLIEIGLDTRLFVGDDDDERIDFEW</sequence>
<keyword evidence="2" id="KW-1185">Reference proteome</keyword>
<evidence type="ECO:0000313" key="2">
    <source>
        <dbReference type="Proteomes" id="UP000092932"/>
    </source>
</evidence>
<protein>
    <recommendedName>
        <fullName evidence="3">Histidine kinase-, DNA gyrase B-, and HSP90-like ATPase</fullName>
    </recommendedName>
</protein>
<dbReference type="AlphaFoldDB" id="A0A1B2AAM5"/>
<dbReference type="InterPro" id="IPR036890">
    <property type="entry name" value="HATPase_C_sf"/>
</dbReference>
<evidence type="ECO:0000313" key="1">
    <source>
        <dbReference type="EMBL" id="ANY19220.1"/>
    </source>
</evidence>
<dbReference type="EMBL" id="CP016591">
    <property type="protein sequence ID" value="ANY19220.1"/>
    <property type="molecule type" value="Genomic_DNA"/>
</dbReference>
<organism evidence="1 2">
    <name type="scientific">Tsuneonella dongtanensis</name>
    <dbReference type="NCBI Taxonomy" id="692370"/>
    <lineage>
        <taxon>Bacteria</taxon>
        <taxon>Pseudomonadati</taxon>
        <taxon>Pseudomonadota</taxon>
        <taxon>Alphaproteobacteria</taxon>
        <taxon>Sphingomonadales</taxon>
        <taxon>Erythrobacteraceae</taxon>
        <taxon>Tsuneonella</taxon>
    </lineage>
</organism>
<proteinExistence type="predicted"/>
<accession>A0A1B2AAM5</accession>
<dbReference type="OrthoDB" id="7778993at2"/>
<dbReference type="STRING" id="692370.A6F68_00691"/>
<evidence type="ECO:0008006" key="3">
    <source>
        <dbReference type="Google" id="ProtNLM"/>
    </source>
</evidence>
<dbReference type="KEGG" id="ado:A6F68_00691"/>
<name>A0A1B2AAM5_9SPHN</name>
<gene>
    <name evidence="1" type="ORF">A6F68_00691</name>
</gene>
<dbReference type="RefSeq" id="WP_157096629.1">
    <property type="nucleotide sequence ID" value="NZ_CP016591.1"/>
</dbReference>
<dbReference type="SUPFAM" id="SSF55874">
    <property type="entry name" value="ATPase domain of HSP90 chaperone/DNA topoisomerase II/histidine kinase"/>
    <property type="match status" value="1"/>
</dbReference>
<dbReference type="Gene3D" id="3.30.565.10">
    <property type="entry name" value="Histidine kinase-like ATPase, C-terminal domain"/>
    <property type="match status" value="1"/>
</dbReference>